<dbReference type="AlphaFoldDB" id="A0AAX4HRB5"/>
<evidence type="ECO:0000256" key="1">
    <source>
        <dbReference type="ARBA" id="ARBA00022729"/>
    </source>
</evidence>
<sequence length="330" mass="37762">MSYWPLLIALFFFTSCNKDDGKKEIWIYTSLYKDTIADMNPKLEKAFPHLKINWYQAGSEEIAAKVNTELIAGAPKADILISSERFWYQELSDSGKLVSWRPSQFENFAPEYQNQLGTFHVVSVPIMVLVYNSDVIKAEDAPKSFKDMANPKYKGLVNGGSPLASGTAFTTVLALQHKYGWEFFHDLKKNNFLFDGGNSAVIKRIQTKERPIGFVLLENVLRFQNEDQRLKTVYPEDGVVTQFNTMGIPKRSGDMSDTLKLADWFFGQDGQEAMTRSYMHSPLKNFSPPVGAPPLSELKVRAFPWTEDLIKELTEKRFEIKETYVEIMFK</sequence>
<keyword evidence="3" id="KW-1185">Reference proteome</keyword>
<dbReference type="KEGG" id="psti:SOO65_04110"/>
<evidence type="ECO:0000313" key="3">
    <source>
        <dbReference type="Proteomes" id="UP001324634"/>
    </source>
</evidence>
<organism evidence="2 3">
    <name type="scientific">Peredibacter starrii</name>
    <dbReference type="NCBI Taxonomy" id="28202"/>
    <lineage>
        <taxon>Bacteria</taxon>
        <taxon>Pseudomonadati</taxon>
        <taxon>Bdellovibrionota</taxon>
        <taxon>Bacteriovoracia</taxon>
        <taxon>Bacteriovoracales</taxon>
        <taxon>Bacteriovoracaceae</taxon>
        <taxon>Peredibacter</taxon>
    </lineage>
</organism>
<dbReference type="GO" id="GO:0015888">
    <property type="term" value="P:thiamine transport"/>
    <property type="evidence" value="ECO:0007669"/>
    <property type="project" value="TreeGrafter"/>
</dbReference>
<proteinExistence type="predicted"/>
<name>A0AAX4HRB5_9BACT</name>
<dbReference type="RefSeq" id="WP_321397381.1">
    <property type="nucleotide sequence ID" value="NZ_CP139487.1"/>
</dbReference>
<dbReference type="Pfam" id="PF13343">
    <property type="entry name" value="SBP_bac_6"/>
    <property type="match status" value="1"/>
</dbReference>
<dbReference type="PANTHER" id="PTHR30006:SF2">
    <property type="entry name" value="ABC TRANSPORTER SUBSTRATE-BINDING PROTEIN"/>
    <property type="match status" value="1"/>
</dbReference>
<dbReference type="PANTHER" id="PTHR30006">
    <property type="entry name" value="THIAMINE-BINDING PERIPLASMIC PROTEIN-RELATED"/>
    <property type="match status" value="1"/>
</dbReference>
<dbReference type="SUPFAM" id="SSF53850">
    <property type="entry name" value="Periplasmic binding protein-like II"/>
    <property type="match status" value="1"/>
</dbReference>
<evidence type="ECO:0000313" key="2">
    <source>
        <dbReference type="EMBL" id="WPU65923.1"/>
    </source>
</evidence>
<protein>
    <submittedName>
        <fullName evidence="2">Extracellular solute-binding protein</fullName>
    </submittedName>
</protein>
<dbReference type="GO" id="GO:0030976">
    <property type="term" value="F:thiamine pyrophosphate binding"/>
    <property type="evidence" value="ECO:0007669"/>
    <property type="project" value="TreeGrafter"/>
</dbReference>
<accession>A0AAX4HRB5</accession>
<dbReference type="EMBL" id="CP139487">
    <property type="protein sequence ID" value="WPU65923.1"/>
    <property type="molecule type" value="Genomic_DNA"/>
</dbReference>
<dbReference type="Gene3D" id="3.40.190.10">
    <property type="entry name" value="Periplasmic binding protein-like II"/>
    <property type="match status" value="2"/>
</dbReference>
<dbReference type="GO" id="GO:0030288">
    <property type="term" value="C:outer membrane-bounded periplasmic space"/>
    <property type="evidence" value="ECO:0007669"/>
    <property type="project" value="TreeGrafter"/>
</dbReference>
<keyword evidence="1" id="KW-0732">Signal</keyword>
<reference evidence="2 3" key="1">
    <citation type="submission" date="2023-11" db="EMBL/GenBank/DDBJ databases">
        <title>Peredibacter starrii A3.12.</title>
        <authorList>
            <person name="Mitchell R.J."/>
        </authorList>
    </citation>
    <scope>NUCLEOTIDE SEQUENCE [LARGE SCALE GENOMIC DNA]</scope>
    <source>
        <strain evidence="2 3">A3.12</strain>
    </source>
</reference>
<dbReference type="GO" id="GO:0030975">
    <property type="term" value="F:thiamine binding"/>
    <property type="evidence" value="ECO:0007669"/>
    <property type="project" value="TreeGrafter"/>
</dbReference>
<dbReference type="Proteomes" id="UP001324634">
    <property type="component" value="Chromosome"/>
</dbReference>
<gene>
    <name evidence="2" type="ORF">SOO65_04110</name>
</gene>